<protein>
    <recommendedName>
        <fullName evidence="6">RMT2 domain-containing protein</fullName>
    </recommendedName>
</protein>
<dbReference type="InterPro" id="IPR026480">
    <property type="entry name" value="RMT2_dom"/>
</dbReference>
<dbReference type="Gene3D" id="3.40.50.150">
    <property type="entry name" value="Vaccinia Virus protein VP39"/>
    <property type="match status" value="1"/>
</dbReference>
<dbReference type="PANTHER" id="PTHR32379">
    <property type="entry name" value="GUANIDINOACETATE N-METHYLTRANSFERASE"/>
    <property type="match status" value="1"/>
</dbReference>
<organism evidence="7 8">
    <name type="scientific">Lepraria neglecta</name>
    <dbReference type="NCBI Taxonomy" id="209136"/>
    <lineage>
        <taxon>Eukaryota</taxon>
        <taxon>Fungi</taxon>
        <taxon>Dikarya</taxon>
        <taxon>Ascomycota</taxon>
        <taxon>Pezizomycotina</taxon>
        <taxon>Lecanoromycetes</taxon>
        <taxon>OSLEUM clade</taxon>
        <taxon>Lecanoromycetidae</taxon>
        <taxon>Lecanorales</taxon>
        <taxon>Lecanorineae</taxon>
        <taxon>Stereocaulaceae</taxon>
        <taxon>Lepraria</taxon>
    </lineage>
</organism>
<gene>
    <name evidence="7" type="ORF">OEA41_002345</name>
</gene>
<feature type="domain" description="RMT2" evidence="6">
    <location>
        <begin position="212"/>
        <end position="446"/>
    </location>
</feature>
<dbReference type="InterPro" id="IPR029063">
    <property type="entry name" value="SAM-dependent_MTases_sf"/>
</dbReference>
<dbReference type="PROSITE" id="PS51559">
    <property type="entry name" value="SAM_RMT2"/>
    <property type="match status" value="1"/>
</dbReference>
<keyword evidence="5" id="KW-0812">Transmembrane</keyword>
<keyword evidence="5" id="KW-0472">Membrane</keyword>
<evidence type="ECO:0000313" key="7">
    <source>
        <dbReference type="EMBL" id="KAK3175099.1"/>
    </source>
</evidence>
<accession>A0AAD9ZBF3</accession>
<dbReference type="Gene3D" id="1.25.40.20">
    <property type="entry name" value="Ankyrin repeat-containing domain"/>
    <property type="match status" value="1"/>
</dbReference>
<dbReference type="GO" id="GO:0005634">
    <property type="term" value="C:nucleus"/>
    <property type="evidence" value="ECO:0007669"/>
    <property type="project" value="TreeGrafter"/>
</dbReference>
<feature type="compositionally biased region" description="Acidic residues" evidence="4">
    <location>
        <begin position="162"/>
        <end position="184"/>
    </location>
</feature>
<dbReference type="FunFam" id="3.40.50.150:FF:000135">
    <property type="entry name" value="Arginine N-methyltransferase 2"/>
    <property type="match status" value="1"/>
</dbReference>
<proteinExistence type="predicted"/>
<dbReference type="GO" id="GO:0005737">
    <property type="term" value="C:cytoplasm"/>
    <property type="evidence" value="ECO:0007669"/>
    <property type="project" value="TreeGrafter"/>
</dbReference>
<comment type="caution">
    <text evidence="7">The sequence shown here is derived from an EMBL/GenBank/DDBJ whole genome shotgun (WGS) entry which is preliminary data.</text>
</comment>
<evidence type="ECO:0000256" key="1">
    <source>
        <dbReference type="ARBA" id="ARBA00022603"/>
    </source>
</evidence>
<evidence type="ECO:0000256" key="4">
    <source>
        <dbReference type="SAM" id="MobiDB-lite"/>
    </source>
</evidence>
<evidence type="ECO:0000256" key="2">
    <source>
        <dbReference type="ARBA" id="ARBA00022679"/>
    </source>
</evidence>
<dbReference type="SUPFAM" id="SSF53335">
    <property type="entry name" value="S-adenosyl-L-methionine-dependent methyltransferases"/>
    <property type="match status" value="1"/>
</dbReference>
<dbReference type="SUPFAM" id="SSF48403">
    <property type="entry name" value="Ankyrin repeat"/>
    <property type="match status" value="1"/>
</dbReference>
<feature type="region of interest" description="Disordered" evidence="4">
    <location>
        <begin position="162"/>
        <end position="185"/>
    </location>
</feature>
<dbReference type="AlphaFoldDB" id="A0AAD9ZBF3"/>
<keyword evidence="3" id="KW-0949">S-adenosyl-L-methionine</keyword>
<dbReference type="InterPro" id="IPR051038">
    <property type="entry name" value="RMT2/GAMT_Mtase"/>
</dbReference>
<keyword evidence="5" id="KW-1133">Transmembrane helix</keyword>
<name>A0AAD9ZBF3_9LECA</name>
<dbReference type="EMBL" id="JASNWA010000006">
    <property type="protein sequence ID" value="KAK3175099.1"/>
    <property type="molecule type" value="Genomic_DNA"/>
</dbReference>
<dbReference type="GO" id="GO:0019702">
    <property type="term" value="F:protein arginine N5-methyltransferase activity"/>
    <property type="evidence" value="ECO:0007669"/>
    <property type="project" value="TreeGrafter"/>
</dbReference>
<dbReference type="InterPro" id="IPR036770">
    <property type="entry name" value="Ankyrin_rpt-contain_sf"/>
</dbReference>
<evidence type="ECO:0000259" key="6">
    <source>
        <dbReference type="PROSITE" id="PS51559"/>
    </source>
</evidence>
<feature type="compositionally biased region" description="Polar residues" evidence="4">
    <location>
        <begin position="73"/>
        <end position="94"/>
    </location>
</feature>
<evidence type="ECO:0000256" key="3">
    <source>
        <dbReference type="ARBA" id="ARBA00022691"/>
    </source>
</evidence>
<reference evidence="7" key="1">
    <citation type="submission" date="2022-11" db="EMBL/GenBank/DDBJ databases">
        <title>Chromosomal genome sequence assembly and mating type (MAT) locus characterization of the leprose asexual lichenized fungus Lepraria neglecta (Nyl.) Erichsen.</title>
        <authorList>
            <person name="Allen J.L."/>
            <person name="Pfeffer B."/>
        </authorList>
    </citation>
    <scope>NUCLEOTIDE SEQUENCE</scope>
    <source>
        <strain evidence="7">Allen 5258</strain>
    </source>
</reference>
<feature type="transmembrane region" description="Helical" evidence="5">
    <location>
        <begin position="505"/>
        <end position="526"/>
    </location>
</feature>
<keyword evidence="1" id="KW-0489">Methyltransferase</keyword>
<evidence type="ECO:0000313" key="8">
    <source>
        <dbReference type="Proteomes" id="UP001276659"/>
    </source>
</evidence>
<dbReference type="PANTHER" id="PTHR32379:SF1">
    <property type="entry name" value="GUANIDINOACETATE N-METHYLTRANSFERASE"/>
    <property type="match status" value="1"/>
</dbReference>
<evidence type="ECO:0000256" key="5">
    <source>
        <dbReference type="SAM" id="Phobius"/>
    </source>
</evidence>
<dbReference type="Proteomes" id="UP001276659">
    <property type="component" value="Unassembled WGS sequence"/>
</dbReference>
<keyword evidence="8" id="KW-1185">Reference proteome</keyword>
<feature type="region of interest" description="Disordered" evidence="4">
    <location>
        <begin position="191"/>
        <end position="210"/>
    </location>
</feature>
<sequence>MEDDTAQEADVDAQTQLILLTASHHNLESLRVLLRTGSASVQDPETGFTPLHAAIAACEASSAGSLEVQHGSSNISVPNGNTKDVTNGEHQGNGESEVESAAKTIRLLLQNGAIWNDVDNNNKTPGCLALSLGLKELYDIMVDAGVRAEMLLNRLDEYEQLADDGESDSEEEAEAEQNNGEEEVDKAAVQEVNGHAESTSAEPPPTAENAENELKNEDYLQSSLRFQDSRILDNDNNSVMMAWETDIMRRTADLLVPRSGLCVLNIGHGMGIIDTFFQETYPRAHHIIEAHPAVLARMKKDGWYEKPDVTIHEGRWQDMVPKIMEKGILFDAIYFDTFAEDYKALRDFFSDSIIGLLEDGGKWGFFNGLGADRQICYDVYGKVVEMDLFEAGFDTEWESIEVPKMDEAEWEGVKRSGCGSHCKNFPGGLTTNGLARLAPTSRLQGTVKTITESDGSQTLDGSYWFSGKGNAFEVDPIASKDWVKFRINTIIETYAYNSRGATTRIAIGFMIIYCVVAVAEILYALVSGISSTCWDSIGGVTALAMNSTPTTALRNTCSGITELDIYKLPVRVLAVYDEQGDRKHLELVFGHRDGETVEDRTIEANKVIDDSANIIPSNGSQVGNEIIHYDIPRTDLSLDVYYYSELVLDAVALGEAFQVALDYMAFHVALHRDYSLQPDPHKTPRIPGRDCSITVKSVNSLEPRVVDHITFKAASDALACLFGIYQVDYSASSTTVINKNVAARKVKSISIVIISHFAD</sequence>
<dbReference type="GO" id="GO:0032259">
    <property type="term" value="P:methylation"/>
    <property type="evidence" value="ECO:0007669"/>
    <property type="project" value="UniProtKB-KW"/>
</dbReference>
<keyword evidence="2" id="KW-0808">Transferase</keyword>
<feature type="region of interest" description="Disordered" evidence="4">
    <location>
        <begin position="73"/>
        <end position="97"/>
    </location>
</feature>